<feature type="transmembrane region" description="Helical" evidence="13">
    <location>
        <begin position="73"/>
        <end position="93"/>
    </location>
</feature>
<gene>
    <name evidence="15" type="ORF">AVDCRST_MAG89-3365</name>
</gene>
<evidence type="ECO:0000256" key="3">
    <source>
        <dbReference type="ARBA" id="ARBA00022448"/>
    </source>
</evidence>
<dbReference type="InterPro" id="IPR011577">
    <property type="entry name" value="Cyt_b561_bac/Ni-Hgenase"/>
</dbReference>
<keyword evidence="11 13" id="KW-0472">Membrane</keyword>
<evidence type="ECO:0000259" key="14">
    <source>
        <dbReference type="Pfam" id="PF01292"/>
    </source>
</evidence>
<dbReference type="Gene3D" id="1.20.950.20">
    <property type="entry name" value="Transmembrane di-heme cytochromes, Chain C"/>
    <property type="match status" value="1"/>
</dbReference>
<feature type="transmembrane region" description="Helical" evidence="13">
    <location>
        <begin position="12"/>
        <end position="31"/>
    </location>
</feature>
<name>A0A6J4MGY4_9BACT</name>
<evidence type="ECO:0000256" key="7">
    <source>
        <dbReference type="ARBA" id="ARBA00022723"/>
    </source>
</evidence>
<dbReference type="SUPFAM" id="SSF81342">
    <property type="entry name" value="Transmembrane di-heme cytochromes"/>
    <property type="match status" value="1"/>
</dbReference>
<feature type="transmembrane region" description="Helical" evidence="13">
    <location>
        <begin position="134"/>
        <end position="154"/>
    </location>
</feature>
<feature type="transmembrane region" description="Helical" evidence="13">
    <location>
        <begin position="174"/>
        <end position="197"/>
    </location>
</feature>
<dbReference type="PRINTS" id="PR00161">
    <property type="entry name" value="NIHGNASECYTB"/>
</dbReference>
<dbReference type="PANTHER" id="PTHR30485">
    <property type="entry name" value="NI/FE-HYDROGENASE 1 B-TYPE CYTOCHROME SUBUNIT"/>
    <property type="match status" value="1"/>
</dbReference>
<sequence>MKARHHWVVRLTHWVNAVALVVMVGSGLRIFNAYPRFARRGESFCCWPWEGTPIPAWLTFGGWLGGARNWHFAMMWVLVLNGLVYLGFVYLHGEWRDLVPRRRDPRDAWEMAKFYLFVRRDHPRAGKHNALQKGAYFAMPLVGIVIVLTGLAIWKPVSLAPLTELFGGFVWARYWHFMSMALLVLLALVHVFMVLAVDPYSLRSMITGGYSERLSPEARNARPFYHLLPRTPEPSHDAHRPTDLSGGGSGGGGRVPGGVRLARASGGEGDPALGGAQERGGGAGPLPPHGDGLAGEPPARGGGAPELLHLPHGAHLEPGGARTVGAGGDGAGAPPSAPDPARADAAPPRHAAGDPLLR</sequence>
<feature type="compositionally biased region" description="Gly residues" evidence="12">
    <location>
        <begin position="245"/>
        <end position="256"/>
    </location>
</feature>
<reference evidence="15" key="1">
    <citation type="submission" date="2020-02" db="EMBL/GenBank/DDBJ databases">
        <authorList>
            <person name="Meier V. D."/>
        </authorList>
    </citation>
    <scope>NUCLEOTIDE SEQUENCE</scope>
    <source>
        <strain evidence="15">AVDCRST_MAG89</strain>
    </source>
</reference>
<evidence type="ECO:0000256" key="5">
    <source>
        <dbReference type="ARBA" id="ARBA00022617"/>
    </source>
</evidence>
<evidence type="ECO:0000256" key="6">
    <source>
        <dbReference type="ARBA" id="ARBA00022692"/>
    </source>
</evidence>
<feature type="domain" description="Cytochrome b561 bacterial/Ni-hydrogenase" evidence="14">
    <location>
        <begin position="4"/>
        <end position="208"/>
    </location>
</feature>
<dbReference type="AlphaFoldDB" id="A0A6J4MGY4"/>
<feature type="region of interest" description="Disordered" evidence="12">
    <location>
        <begin position="227"/>
        <end position="358"/>
    </location>
</feature>
<keyword evidence="7" id="KW-0479">Metal-binding</keyword>
<protein>
    <submittedName>
        <fullName evidence="15">Thiosulfate reductase cytochrome B subunit (Membrane anchoring protein)</fullName>
    </submittedName>
</protein>
<keyword evidence="5" id="KW-0349">Heme</keyword>
<evidence type="ECO:0000256" key="10">
    <source>
        <dbReference type="ARBA" id="ARBA00023004"/>
    </source>
</evidence>
<evidence type="ECO:0000313" key="15">
    <source>
        <dbReference type="EMBL" id="CAA9354981.1"/>
    </source>
</evidence>
<keyword evidence="3" id="KW-0813">Transport</keyword>
<dbReference type="PANTHER" id="PTHR30485:SF1">
    <property type="entry name" value="CYTOCHROME YDHU-RELATED"/>
    <property type="match status" value="1"/>
</dbReference>
<keyword evidence="10" id="KW-0408">Iron</keyword>
<accession>A0A6J4MGY4</accession>
<organism evidence="15">
    <name type="scientific">uncultured Gemmatimonadota bacterium</name>
    <dbReference type="NCBI Taxonomy" id="203437"/>
    <lineage>
        <taxon>Bacteria</taxon>
        <taxon>Pseudomonadati</taxon>
        <taxon>Gemmatimonadota</taxon>
        <taxon>environmental samples</taxon>
    </lineage>
</organism>
<comment type="subcellular location">
    <subcellularLocation>
        <location evidence="1">Cell membrane</location>
        <topology evidence="1">Multi-pass membrane protein</topology>
    </subcellularLocation>
</comment>
<proteinExistence type="inferred from homology"/>
<dbReference type="InterPro" id="IPR000516">
    <property type="entry name" value="Ni-dep_Hydgase_cyt-B"/>
</dbReference>
<dbReference type="InterPro" id="IPR016174">
    <property type="entry name" value="Di-haem_cyt_TM"/>
</dbReference>
<evidence type="ECO:0000256" key="2">
    <source>
        <dbReference type="ARBA" id="ARBA00008622"/>
    </source>
</evidence>
<keyword evidence="9 13" id="KW-1133">Transmembrane helix</keyword>
<evidence type="ECO:0000256" key="11">
    <source>
        <dbReference type="ARBA" id="ARBA00023136"/>
    </source>
</evidence>
<evidence type="ECO:0000256" key="9">
    <source>
        <dbReference type="ARBA" id="ARBA00022989"/>
    </source>
</evidence>
<evidence type="ECO:0000256" key="12">
    <source>
        <dbReference type="SAM" id="MobiDB-lite"/>
    </source>
</evidence>
<evidence type="ECO:0000256" key="13">
    <source>
        <dbReference type="SAM" id="Phobius"/>
    </source>
</evidence>
<dbReference type="GO" id="GO:0020037">
    <property type="term" value="F:heme binding"/>
    <property type="evidence" value="ECO:0007669"/>
    <property type="project" value="TreeGrafter"/>
</dbReference>
<dbReference type="Pfam" id="PF01292">
    <property type="entry name" value="Ni_hydr_CYTB"/>
    <property type="match status" value="1"/>
</dbReference>
<feature type="compositionally biased region" description="Low complexity" evidence="12">
    <location>
        <begin position="339"/>
        <end position="358"/>
    </location>
</feature>
<dbReference type="GO" id="GO:0009055">
    <property type="term" value="F:electron transfer activity"/>
    <property type="evidence" value="ECO:0007669"/>
    <property type="project" value="InterPro"/>
</dbReference>
<feature type="non-terminal residue" evidence="15">
    <location>
        <position position="358"/>
    </location>
</feature>
<evidence type="ECO:0000256" key="1">
    <source>
        <dbReference type="ARBA" id="ARBA00004651"/>
    </source>
</evidence>
<dbReference type="EMBL" id="CADCTV010000704">
    <property type="protein sequence ID" value="CAA9354981.1"/>
    <property type="molecule type" value="Genomic_DNA"/>
</dbReference>
<evidence type="ECO:0000256" key="8">
    <source>
        <dbReference type="ARBA" id="ARBA00022982"/>
    </source>
</evidence>
<evidence type="ECO:0000256" key="4">
    <source>
        <dbReference type="ARBA" id="ARBA00022475"/>
    </source>
</evidence>
<feature type="compositionally biased region" description="Basic and acidic residues" evidence="12">
    <location>
        <begin position="233"/>
        <end position="242"/>
    </location>
</feature>
<dbReference type="GO" id="GO:0005886">
    <property type="term" value="C:plasma membrane"/>
    <property type="evidence" value="ECO:0007669"/>
    <property type="project" value="UniProtKB-SubCell"/>
</dbReference>
<keyword evidence="6 13" id="KW-0812">Transmembrane</keyword>
<dbReference type="GO" id="GO:0005506">
    <property type="term" value="F:iron ion binding"/>
    <property type="evidence" value="ECO:0007669"/>
    <property type="project" value="InterPro"/>
</dbReference>
<dbReference type="GO" id="GO:0022904">
    <property type="term" value="P:respiratory electron transport chain"/>
    <property type="evidence" value="ECO:0007669"/>
    <property type="project" value="InterPro"/>
</dbReference>
<keyword evidence="8" id="KW-0249">Electron transport</keyword>
<keyword evidence="4" id="KW-1003">Cell membrane</keyword>
<comment type="similarity">
    <text evidence="2">Belongs to the HupC/HyaC/HydC family.</text>
</comment>
<dbReference type="InterPro" id="IPR051542">
    <property type="entry name" value="Hydrogenase_cytochrome"/>
</dbReference>